<evidence type="ECO:0000313" key="1">
    <source>
        <dbReference type="EMBL" id="TPN84498.1"/>
    </source>
</evidence>
<keyword evidence="2" id="KW-1185">Reference proteome</keyword>
<evidence type="ECO:0000313" key="2">
    <source>
        <dbReference type="Proteomes" id="UP000315540"/>
    </source>
</evidence>
<comment type="caution">
    <text evidence="1">The sequence shown here is derived from an EMBL/GenBank/DDBJ whole genome shotgun (WGS) entry which is preliminary data.</text>
</comment>
<dbReference type="Proteomes" id="UP000315540">
    <property type="component" value="Unassembled WGS sequence"/>
</dbReference>
<reference evidence="1 2" key="1">
    <citation type="submission" date="2019-06" db="EMBL/GenBank/DDBJ databases">
        <authorList>
            <person name="Meng X."/>
        </authorList>
    </citation>
    <scope>NUCLEOTIDE SEQUENCE [LARGE SCALE GENOMIC DNA]</scope>
    <source>
        <strain evidence="1 2">M625</strain>
    </source>
</reference>
<gene>
    <name evidence="1" type="ORF">FHK87_16325</name>
</gene>
<protein>
    <submittedName>
        <fullName evidence="1">Uncharacterized protein</fullName>
    </submittedName>
</protein>
<name>A0A504J9E7_9FLAO</name>
<dbReference type="OrthoDB" id="1163349at2"/>
<dbReference type="EMBL" id="VFWZ01000005">
    <property type="protein sequence ID" value="TPN84498.1"/>
    <property type="molecule type" value="Genomic_DNA"/>
</dbReference>
<dbReference type="AlphaFoldDB" id="A0A504J9E7"/>
<proteinExistence type="predicted"/>
<sequence>MEKEKYLEKAVAWAERKPTISLKATIEGYEDPKTYKSKSTDEVVQADLSFITNGGAKHYTEVALKKDNPKDLVVKWKVLSFMASMKRGKLHLLAPKGHKAFTLKLVRRHNINAVVHPI</sequence>
<accession>A0A504J9E7</accession>
<organism evidence="1 2">
    <name type="scientific">Aquimarina algicola</name>
    <dbReference type="NCBI Taxonomy" id="2589995"/>
    <lineage>
        <taxon>Bacteria</taxon>
        <taxon>Pseudomonadati</taxon>
        <taxon>Bacteroidota</taxon>
        <taxon>Flavobacteriia</taxon>
        <taxon>Flavobacteriales</taxon>
        <taxon>Flavobacteriaceae</taxon>
        <taxon>Aquimarina</taxon>
    </lineage>
</organism>
<dbReference type="RefSeq" id="WP_140594833.1">
    <property type="nucleotide sequence ID" value="NZ_VFWZ01000005.1"/>
</dbReference>